<dbReference type="Proteomes" id="UP001183176">
    <property type="component" value="Unassembled WGS sequence"/>
</dbReference>
<name>A0ABU2JI56_9ACTN</name>
<comment type="caution">
    <text evidence="1">The sequence shown here is derived from an EMBL/GenBank/DDBJ whole genome shotgun (WGS) entry which is preliminary data.</text>
</comment>
<protein>
    <submittedName>
        <fullName evidence="1">IS1380 family transposase</fullName>
    </submittedName>
</protein>
<evidence type="ECO:0000313" key="1">
    <source>
        <dbReference type="EMBL" id="MDT0264657.1"/>
    </source>
</evidence>
<feature type="non-terminal residue" evidence="1">
    <location>
        <position position="60"/>
    </location>
</feature>
<proteinExistence type="predicted"/>
<dbReference type="EMBL" id="JAVREH010000282">
    <property type="protein sequence ID" value="MDT0264657.1"/>
    <property type="molecule type" value="Genomic_DNA"/>
</dbReference>
<keyword evidence="2" id="KW-1185">Reference proteome</keyword>
<gene>
    <name evidence="1" type="ORF">RM423_25280</name>
</gene>
<organism evidence="1 2">
    <name type="scientific">Jatrophihabitans lederbergiae</name>
    <dbReference type="NCBI Taxonomy" id="3075547"/>
    <lineage>
        <taxon>Bacteria</taxon>
        <taxon>Bacillati</taxon>
        <taxon>Actinomycetota</taxon>
        <taxon>Actinomycetes</taxon>
        <taxon>Jatrophihabitantales</taxon>
        <taxon>Jatrophihabitantaceae</taxon>
        <taxon>Jatrophihabitans</taxon>
    </lineage>
</organism>
<sequence length="60" mass="6427">MSIDHHPGVEDELCAPHVFTFGHVRQLDAVASDFLTALAGHAPLLPGIGEFAFLDIDDTV</sequence>
<reference evidence="2" key="1">
    <citation type="submission" date="2023-07" db="EMBL/GenBank/DDBJ databases">
        <title>30 novel species of actinomycetes from the DSMZ collection.</title>
        <authorList>
            <person name="Nouioui I."/>
        </authorList>
    </citation>
    <scope>NUCLEOTIDE SEQUENCE [LARGE SCALE GENOMIC DNA]</scope>
    <source>
        <strain evidence="2">DSM 44399</strain>
    </source>
</reference>
<accession>A0ABU2JI56</accession>
<evidence type="ECO:0000313" key="2">
    <source>
        <dbReference type="Proteomes" id="UP001183176"/>
    </source>
</evidence>